<dbReference type="InterPro" id="IPR036390">
    <property type="entry name" value="WH_DNA-bd_sf"/>
</dbReference>
<dbReference type="SUPFAM" id="SSF46785">
    <property type="entry name" value="Winged helix' DNA-binding domain"/>
    <property type="match status" value="1"/>
</dbReference>
<dbReference type="RefSeq" id="WP_174701838.1">
    <property type="nucleotide sequence ID" value="NZ_JABURA010000001.1"/>
</dbReference>
<evidence type="ECO:0000313" key="2">
    <source>
        <dbReference type="EMBL" id="NUB91174.1"/>
    </source>
</evidence>
<gene>
    <name evidence="2" type="ORF">HT576_09090</name>
</gene>
<protein>
    <submittedName>
        <fullName evidence="2">GIY-YIG nuclease family protein</fullName>
    </submittedName>
</protein>
<dbReference type="PROSITE" id="PS50164">
    <property type="entry name" value="GIY_YIG"/>
    <property type="match status" value="1"/>
</dbReference>
<evidence type="ECO:0000259" key="1">
    <source>
        <dbReference type="PROSITE" id="PS50164"/>
    </source>
</evidence>
<dbReference type="Gene3D" id="3.40.1440.10">
    <property type="entry name" value="GIY-YIG endonuclease"/>
    <property type="match status" value="1"/>
</dbReference>
<comment type="caution">
    <text evidence="2">The sequence shown here is derived from an EMBL/GenBank/DDBJ whole genome shotgun (WGS) entry which is preliminary data.</text>
</comment>
<sequence>MMQSRRNAMHVPDRPGIYKLYTRKANGNLKLVYIGRSTNLRKRVTTHNKPLWDECTFEVVPDEAIRKLMEKHLISEFKPVYNKLEYGDPFDAGREEQALYTFLEEDRFMSLTELADKLGEHPDALEDPINRLCEQGVLESRTDHGQEQYNLSGAVELEKEVANVVDDRFTPSEQEVVGVLVESGDGLTSEEIAERVGKPDKVGSVRKLISDIRKKVELETERDGHYVKYALPDKLRQQFGVEPVVNDAEDVANIVDDRFNRSEREILAVFVEYDDFLSYEELAAKLGRPDDIKAIRSRVSDLSKKIDFETERDGRYVEYKLPEKTRKQVGAAQEISGEGDG</sequence>
<dbReference type="InterPro" id="IPR000305">
    <property type="entry name" value="GIY-YIG_endonuc"/>
</dbReference>
<accession>A0A8J8GJL0</accession>
<reference evidence="2" key="1">
    <citation type="submission" date="2020-06" db="EMBL/GenBank/DDBJ databases">
        <title>Haloterrigena sp. nov., an extremely halophilic archaeon isolated from a saline sediment.</title>
        <authorList>
            <person name="Liu B.-B."/>
        </authorList>
    </citation>
    <scope>NUCLEOTIDE SEQUENCE</scope>
    <source>
        <strain evidence="2">SYSU A121-1</strain>
    </source>
</reference>
<dbReference type="Proteomes" id="UP000728647">
    <property type="component" value="Unassembled WGS sequence"/>
</dbReference>
<dbReference type="SMART" id="SM00465">
    <property type="entry name" value="GIYc"/>
    <property type="match status" value="1"/>
</dbReference>
<dbReference type="EMBL" id="JABURA010000001">
    <property type="protein sequence ID" value="NUB91174.1"/>
    <property type="molecule type" value="Genomic_DNA"/>
</dbReference>
<name>A0A8J8GJL0_9EURY</name>
<feature type="domain" description="GIY-YIG" evidence="1">
    <location>
        <begin position="13"/>
        <end position="114"/>
    </location>
</feature>
<dbReference type="AlphaFoldDB" id="A0A8J8GJL0"/>
<dbReference type="InterPro" id="IPR035901">
    <property type="entry name" value="GIY-YIG_endonuc_sf"/>
</dbReference>
<evidence type="ECO:0000313" key="3">
    <source>
        <dbReference type="Proteomes" id="UP000728647"/>
    </source>
</evidence>
<proteinExistence type="predicted"/>
<organism evidence="2 3">
    <name type="scientific">Haloterrigena gelatinilytica</name>
    <dbReference type="NCBI Taxonomy" id="2741724"/>
    <lineage>
        <taxon>Archaea</taxon>
        <taxon>Methanobacteriati</taxon>
        <taxon>Methanobacteriota</taxon>
        <taxon>Stenosarchaea group</taxon>
        <taxon>Halobacteria</taxon>
        <taxon>Halobacteriales</taxon>
        <taxon>Natrialbaceae</taxon>
        <taxon>Haloterrigena</taxon>
    </lineage>
</organism>
<dbReference type="SUPFAM" id="SSF82771">
    <property type="entry name" value="GIY-YIG endonuclease"/>
    <property type="match status" value="1"/>
</dbReference>